<comment type="cofactor">
    <cofactor evidence="2">
        <name>Mg(2+)</name>
        <dbReference type="ChEBI" id="CHEBI:18420"/>
    </cofactor>
</comment>
<evidence type="ECO:0000256" key="6">
    <source>
        <dbReference type="ARBA" id="ARBA00012180"/>
    </source>
</evidence>
<comment type="cofactor">
    <cofactor evidence="14 15">
        <name>Mn(2+)</name>
        <dbReference type="ChEBI" id="CHEBI:29035"/>
    </cofactor>
    <cofactor evidence="14 15">
        <name>Mg(2+)</name>
        <dbReference type="ChEBI" id="CHEBI:18420"/>
    </cofactor>
    <text evidence="14 15">Manganese or magnesium. Binds 1 divalent metal ion per monomer in the absence of substrate. May bind a second metal ion after substrate binding.</text>
</comment>
<keyword evidence="13 14" id="KW-0464">Manganese</keyword>
<dbReference type="PANTHER" id="PTHR10954:SF18">
    <property type="entry name" value="RIBONUCLEASE HII"/>
    <property type="match status" value="1"/>
</dbReference>
<evidence type="ECO:0000256" key="13">
    <source>
        <dbReference type="ARBA" id="ARBA00023211"/>
    </source>
</evidence>
<comment type="similarity">
    <text evidence="5 14 16">Belongs to the RNase HII family.</text>
</comment>
<evidence type="ECO:0000256" key="5">
    <source>
        <dbReference type="ARBA" id="ARBA00007383"/>
    </source>
</evidence>
<comment type="catalytic activity">
    <reaction evidence="1 14 15 16">
        <text>Endonucleolytic cleavage to 5'-phosphomonoester.</text>
        <dbReference type="EC" id="3.1.26.4"/>
    </reaction>
</comment>
<comment type="subcellular location">
    <subcellularLocation>
        <location evidence="4 14">Cytoplasm</location>
    </subcellularLocation>
</comment>
<evidence type="ECO:0000256" key="14">
    <source>
        <dbReference type="HAMAP-Rule" id="MF_00052"/>
    </source>
</evidence>
<dbReference type="InterPro" id="IPR024567">
    <property type="entry name" value="RNase_HII/HIII_dom"/>
</dbReference>
<dbReference type="GO" id="GO:0003723">
    <property type="term" value="F:RNA binding"/>
    <property type="evidence" value="ECO:0007669"/>
    <property type="project" value="UniProtKB-UniRule"/>
</dbReference>
<evidence type="ECO:0000256" key="1">
    <source>
        <dbReference type="ARBA" id="ARBA00000077"/>
    </source>
</evidence>
<keyword evidence="9 14" id="KW-0540">Nuclease</keyword>
<dbReference type="Proteomes" id="UP000662939">
    <property type="component" value="Chromosome"/>
</dbReference>
<evidence type="ECO:0000256" key="11">
    <source>
        <dbReference type="ARBA" id="ARBA00022759"/>
    </source>
</evidence>
<dbReference type="RefSeq" id="WP_213172220.1">
    <property type="nucleotide sequence ID" value="NZ_CP070496.1"/>
</dbReference>
<evidence type="ECO:0000313" key="19">
    <source>
        <dbReference type="Proteomes" id="UP000662939"/>
    </source>
</evidence>
<evidence type="ECO:0000256" key="9">
    <source>
        <dbReference type="ARBA" id="ARBA00022722"/>
    </source>
</evidence>
<dbReference type="PROSITE" id="PS51975">
    <property type="entry name" value="RNASE_H_2"/>
    <property type="match status" value="1"/>
</dbReference>
<proteinExistence type="inferred from homology"/>
<feature type="binding site" evidence="14 15">
    <location>
        <position position="34"/>
    </location>
    <ligand>
        <name>a divalent metal cation</name>
        <dbReference type="ChEBI" id="CHEBI:60240"/>
    </ligand>
</feature>
<sequence>MLRPRPHPVRLSGGMRTLESALSRRGLGPVAGVDEAGRGACAGPLVVAAVVLPQTSGFTDLNDSKVLSPSHRNQLYEQLRRSRAHISVVTIPPADIDRLGVGECNLAGMRRAVATLPVTPGYALTDGFAVRGMPVSSLGVIKGDATAACVAAASIIAKVERDRLMEALASRYPQYGFADHKGYGTASHQQILAERGPTPEHRRSYANVAEAVGDGLPKPVTSQ</sequence>
<dbReference type="InterPro" id="IPR036397">
    <property type="entry name" value="RNaseH_sf"/>
</dbReference>
<feature type="binding site" evidence="14 15">
    <location>
        <position position="126"/>
    </location>
    <ligand>
        <name>a divalent metal cation</name>
        <dbReference type="ChEBI" id="CHEBI:60240"/>
    </ligand>
</feature>
<evidence type="ECO:0000256" key="15">
    <source>
        <dbReference type="PROSITE-ProRule" id="PRU01319"/>
    </source>
</evidence>
<name>A0A895XKE2_9ACTN</name>
<accession>A0A895XKE2</accession>
<dbReference type="KEGG" id="nav:JQS30_04685"/>
<dbReference type="PANTHER" id="PTHR10954">
    <property type="entry name" value="RIBONUCLEASE H2 SUBUNIT A"/>
    <property type="match status" value="1"/>
</dbReference>
<dbReference type="GO" id="GO:0032299">
    <property type="term" value="C:ribonuclease H2 complex"/>
    <property type="evidence" value="ECO:0007669"/>
    <property type="project" value="TreeGrafter"/>
</dbReference>
<evidence type="ECO:0000256" key="8">
    <source>
        <dbReference type="ARBA" id="ARBA00022490"/>
    </source>
</evidence>
<protein>
    <recommendedName>
        <fullName evidence="7 14">Ribonuclease HII</fullName>
        <shortName evidence="14">RNase HII</shortName>
        <ecNumber evidence="6 14">3.1.26.4</ecNumber>
    </recommendedName>
</protein>
<evidence type="ECO:0000313" key="18">
    <source>
        <dbReference type="EMBL" id="QSB06211.1"/>
    </source>
</evidence>
<dbReference type="InterPro" id="IPR022898">
    <property type="entry name" value="RNase_HII"/>
</dbReference>
<evidence type="ECO:0000256" key="10">
    <source>
        <dbReference type="ARBA" id="ARBA00022723"/>
    </source>
</evidence>
<dbReference type="AlphaFoldDB" id="A0A895XKE2"/>
<dbReference type="CDD" id="cd07182">
    <property type="entry name" value="RNase_HII_bacteria_HII_like"/>
    <property type="match status" value="1"/>
</dbReference>
<evidence type="ECO:0000259" key="17">
    <source>
        <dbReference type="PROSITE" id="PS51975"/>
    </source>
</evidence>
<gene>
    <name evidence="14" type="primary">rnhB</name>
    <name evidence="18" type="ORF">JQS30_04685</name>
</gene>
<evidence type="ECO:0000256" key="16">
    <source>
        <dbReference type="RuleBase" id="RU003515"/>
    </source>
</evidence>
<keyword evidence="8 14" id="KW-0963">Cytoplasm</keyword>
<evidence type="ECO:0000256" key="7">
    <source>
        <dbReference type="ARBA" id="ARBA00019179"/>
    </source>
</evidence>
<dbReference type="NCBIfam" id="NF000598">
    <property type="entry name" value="PRK00015.2-2"/>
    <property type="match status" value="1"/>
</dbReference>
<keyword evidence="19" id="KW-1185">Reference proteome</keyword>
<dbReference type="GO" id="GO:0006298">
    <property type="term" value="P:mismatch repair"/>
    <property type="evidence" value="ECO:0007669"/>
    <property type="project" value="TreeGrafter"/>
</dbReference>
<dbReference type="NCBIfam" id="NF000595">
    <property type="entry name" value="PRK00015.1-3"/>
    <property type="match status" value="1"/>
</dbReference>
<keyword evidence="11 14" id="KW-0255">Endonuclease</keyword>
<reference evidence="18" key="1">
    <citation type="submission" date="2021-02" db="EMBL/GenBank/DDBJ databases">
        <title>Natronoglycomyces albus gen. nov., sp. nov, a haloalkaliphilic actinobacterium from a soda solonchak soil.</title>
        <authorList>
            <person name="Sorokin D.Y."/>
            <person name="Khijniak T.V."/>
            <person name="Zakharycheva A.P."/>
            <person name="Boueva O.V."/>
            <person name="Ariskina E.V."/>
            <person name="Hahnke R.L."/>
            <person name="Bunk B."/>
            <person name="Sproer C."/>
            <person name="Schumann P."/>
            <person name="Evtushenko L.I."/>
            <person name="Kublanov I.V."/>
        </authorList>
    </citation>
    <scope>NUCLEOTIDE SEQUENCE</scope>
    <source>
        <strain evidence="18">DSM 106290</strain>
    </source>
</reference>
<comment type="function">
    <text evidence="3 14 16">Endonuclease that specifically degrades the RNA of RNA-DNA hybrids.</text>
</comment>
<organism evidence="18 19">
    <name type="scientific">Natronoglycomyces albus</name>
    <dbReference type="NCBI Taxonomy" id="2811108"/>
    <lineage>
        <taxon>Bacteria</taxon>
        <taxon>Bacillati</taxon>
        <taxon>Actinomycetota</taxon>
        <taxon>Actinomycetes</taxon>
        <taxon>Glycomycetales</taxon>
        <taxon>Glycomycetaceae</taxon>
        <taxon>Natronoglycomyces</taxon>
    </lineage>
</organism>
<evidence type="ECO:0000256" key="2">
    <source>
        <dbReference type="ARBA" id="ARBA00001946"/>
    </source>
</evidence>
<dbReference type="EC" id="3.1.26.4" evidence="6 14"/>
<dbReference type="GO" id="GO:0043137">
    <property type="term" value="P:DNA replication, removal of RNA primer"/>
    <property type="evidence" value="ECO:0007669"/>
    <property type="project" value="TreeGrafter"/>
</dbReference>
<dbReference type="SUPFAM" id="SSF53098">
    <property type="entry name" value="Ribonuclease H-like"/>
    <property type="match status" value="1"/>
</dbReference>
<keyword evidence="12 14" id="KW-0378">Hydrolase</keyword>
<evidence type="ECO:0000256" key="4">
    <source>
        <dbReference type="ARBA" id="ARBA00004496"/>
    </source>
</evidence>
<feature type="domain" description="RNase H type-2" evidence="17">
    <location>
        <begin position="28"/>
        <end position="217"/>
    </location>
</feature>
<evidence type="ECO:0000256" key="12">
    <source>
        <dbReference type="ARBA" id="ARBA00022801"/>
    </source>
</evidence>
<dbReference type="Pfam" id="PF01351">
    <property type="entry name" value="RNase_HII"/>
    <property type="match status" value="1"/>
</dbReference>
<dbReference type="InterPro" id="IPR012337">
    <property type="entry name" value="RNaseH-like_sf"/>
</dbReference>
<dbReference type="GO" id="GO:0004523">
    <property type="term" value="F:RNA-DNA hybrid ribonuclease activity"/>
    <property type="evidence" value="ECO:0007669"/>
    <property type="project" value="UniProtKB-UniRule"/>
</dbReference>
<dbReference type="InterPro" id="IPR001352">
    <property type="entry name" value="RNase_HII/HIII"/>
</dbReference>
<keyword evidence="10 14" id="KW-0479">Metal-binding</keyword>
<dbReference type="GO" id="GO:0030145">
    <property type="term" value="F:manganese ion binding"/>
    <property type="evidence" value="ECO:0007669"/>
    <property type="project" value="UniProtKB-UniRule"/>
</dbReference>
<feature type="binding site" evidence="14 15">
    <location>
        <position position="35"/>
    </location>
    <ligand>
        <name>a divalent metal cation</name>
        <dbReference type="ChEBI" id="CHEBI:60240"/>
    </ligand>
</feature>
<evidence type="ECO:0000256" key="3">
    <source>
        <dbReference type="ARBA" id="ARBA00004065"/>
    </source>
</evidence>
<dbReference type="HAMAP" id="MF_00052_B">
    <property type="entry name" value="RNase_HII_B"/>
    <property type="match status" value="1"/>
</dbReference>
<dbReference type="Gene3D" id="3.30.420.10">
    <property type="entry name" value="Ribonuclease H-like superfamily/Ribonuclease H"/>
    <property type="match status" value="1"/>
</dbReference>
<dbReference type="GO" id="GO:0005737">
    <property type="term" value="C:cytoplasm"/>
    <property type="evidence" value="ECO:0007669"/>
    <property type="project" value="UniProtKB-SubCell"/>
</dbReference>
<dbReference type="EMBL" id="CP070496">
    <property type="protein sequence ID" value="QSB06211.1"/>
    <property type="molecule type" value="Genomic_DNA"/>
</dbReference>